<sequence>MAESSRMRLALERVLHAPLASDAEDAHESLLLREAALLDILANGEAIRAENASPVEAARQARLQMWAERGDFSAVRAADLETTEEKESSALEQLRALRREATPPPAAAPIRAGTIAEGEFFPLRDRMLHQLEMALFNAEQAQNLLGMLIHNARAQAAPNSDPSTVLAAQPEYFLEPQAVSLSATAKPAEDAEEQGTSAPPLHERKVVLEEKVQSLRRCAAILDRGARELRESAAPEHARWSALSSIQKQGWKLTPGRPLIDMERFDGLGQHANVLEGFGTPVLQGSGTLSEEGARDAWIGYGPAEAPVSLLQRTLAYWADAGGDEQARLAFPGRAWRQLRVAFCTTDGAHVWASSSSRPAPATLDDQLCDAQRDAVDSQLFDDLAAHTGTLSPVLARVVSESSITLPLSSALLLKIELVPQDEEHAADGAQPSSPLASLLLAVLRLRMLRGWAQRVDAQRGARIGARPPPPRADLMAPLWELYQYTLFLARLRQVLDRVVDAHPGTTYVWKPYEMLADVAGWLASLLDLSTEVQADPACGGAVLFYEGSSLVAQLMLRAPSHLLAFFPQHKTPLSTGVRLPLELEQLEARLGAELHLHFCQHIAMHVTKLFTAVACLGALGALAKEPPKDLRIGVKFRPETCEFRSQQGDELVMHYTGKLWEGPKFDSSHDRKQPFTFRLGAGQVIRGWDEGLREMCIGEKRRVQIPPHLGYGETGAGGVIPPSATLVFDVELLDIQSPRITAARAKHSEL</sequence>
<evidence type="ECO:0000256" key="3">
    <source>
        <dbReference type="ARBA" id="ARBA00023235"/>
    </source>
</evidence>
<dbReference type="SUPFAM" id="SSF54534">
    <property type="entry name" value="FKBP-like"/>
    <property type="match status" value="1"/>
</dbReference>
<dbReference type="GO" id="GO:0006357">
    <property type="term" value="P:regulation of transcription by RNA polymerase II"/>
    <property type="evidence" value="ECO:0007669"/>
    <property type="project" value="InterPro"/>
</dbReference>
<protein>
    <recommendedName>
        <fullName evidence="5">Mediator of RNA polymerase II transcription subunit 17</fullName>
    </recommendedName>
    <alternativeName>
        <fullName evidence="5">Mediator complex subunit 17</fullName>
    </alternativeName>
</protein>
<feature type="domain" description="PPIase FKBP-type" evidence="7">
    <location>
        <begin position="649"/>
        <end position="737"/>
    </location>
</feature>
<dbReference type="InterPro" id="IPR001179">
    <property type="entry name" value="PPIase_FKBP_dom"/>
</dbReference>
<reference evidence="8" key="1">
    <citation type="submission" date="2023-03" db="EMBL/GenBank/DDBJ databases">
        <title>Mating type loci evolution in Malassezia.</title>
        <authorList>
            <person name="Coelho M.A."/>
        </authorList>
    </citation>
    <scope>NUCLEOTIDE SEQUENCE</scope>
    <source>
        <strain evidence="8">CBS 7876</strain>
    </source>
</reference>
<dbReference type="GO" id="GO:0016592">
    <property type="term" value="C:mediator complex"/>
    <property type="evidence" value="ECO:0007669"/>
    <property type="project" value="InterPro"/>
</dbReference>
<evidence type="ECO:0000256" key="6">
    <source>
        <dbReference type="SAM" id="MobiDB-lite"/>
    </source>
</evidence>
<dbReference type="EMBL" id="CP119939">
    <property type="protein sequence ID" value="WFD03912.1"/>
    <property type="molecule type" value="Genomic_DNA"/>
</dbReference>
<dbReference type="AlphaFoldDB" id="A0AAF0E5G8"/>
<keyword evidence="5" id="KW-0804">Transcription</keyword>
<proteinExistence type="inferred from homology"/>
<evidence type="ECO:0000313" key="9">
    <source>
        <dbReference type="Proteomes" id="UP001214603"/>
    </source>
</evidence>
<dbReference type="Pfam" id="PF00254">
    <property type="entry name" value="FKBP_C"/>
    <property type="match status" value="1"/>
</dbReference>
<dbReference type="InterPro" id="IPR044609">
    <property type="entry name" value="FKBP2/11"/>
</dbReference>
<keyword evidence="2 4" id="KW-0697">Rotamase</keyword>
<dbReference type="Gene3D" id="3.10.50.40">
    <property type="match status" value="1"/>
</dbReference>
<comment type="catalytic activity">
    <reaction evidence="1 4">
        <text>[protein]-peptidylproline (omega=180) = [protein]-peptidylproline (omega=0)</text>
        <dbReference type="Rhea" id="RHEA:16237"/>
        <dbReference type="Rhea" id="RHEA-COMP:10747"/>
        <dbReference type="Rhea" id="RHEA-COMP:10748"/>
        <dbReference type="ChEBI" id="CHEBI:83833"/>
        <dbReference type="ChEBI" id="CHEBI:83834"/>
        <dbReference type="EC" id="5.2.1.8"/>
    </reaction>
</comment>
<organism evidence="8 9">
    <name type="scientific">Malassezia obtusa</name>
    <dbReference type="NCBI Taxonomy" id="76774"/>
    <lineage>
        <taxon>Eukaryota</taxon>
        <taxon>Fungi</taxon>
        <taxon>Dikarya</taxon>
        <taxon>Basidiomycota</taxon>
        <taxon>Ustilaginomycotina</taxon>
        <taxon>Malasseziomycetes</taxon>
        <taxon>Malasseziales</taxon>
        <taxon>Malasseziaceae</taxon>
        <taxon>Malassezia</taxon>
    </lineage>
</organism>
<feature type="region of interest" description="Disordered" evidence="6">
    <location>
        <begin position="183"/>
        <end position="202"/>
    </location>
</feature>
<dbReference type="Proteomes" id="UP001214603">
    <property type="component" value="Chromosome 6"/>
</dbReference>
<dbReference type="GO" id="GO:0005783">
    <property type="term" value="C:endoplasmic reticulum"/>
    <property type="evidence" value="ECO:0007669"/>
    <property type="project" value="TreeGrafter"/>
</dbReference>
<evidence type="ECO:0000256" key="1">
    <source>
        <dbReference type="ARBA" id="ARBA00000971"/>
    </source>
</evidence>
<dbReference type="FunFam" id="3.10.50.40:FF:000006">
    <property type="entry name" value="Peptidyl-prolyl cis-trans isomerase"/>
    <property type="match status" value="1"/>
</dbReference>
<dbReference type="PANTHER" id="PTHR45779:SF7">
    <property type="entry name" value="PEPTIDYLPROLYL ISOMERASE"/>
    <property type="match status" value="1"/>
</dbReference>
<name>A0AAF0E5G8_9BASI</name>
<keyword evidence="5" id="KW-0539">Nucleus</keyword>
<evidence type="ECO:0000313" key="8">
    <source>
        <dbReference type="EMBL" id="WFD03912.1"/>
    </source>
</evidence>
<gene>
    <name evidence="5" type="primary">MED17</name>
    <name evidence="8" type="ORF">MOBT1_002609</name>
</gene>
<keyword evidence="9" id="KW-1185">Reference proteome</keyword>
<comment type="subunit">
    <text evidence="5">Component of the Mediator complex.</text>
</comment>
<evidence type="ECO:0000259" key="7">
    <source>
        <dbReference type="PROSITE" id="PS50059"/>
    </source>
</evidence>
<keyword evidence="5" id="KW-0010">Activator</keyword>
<comment type="similarity">
    <text evidence="5">Belongs to the Mediator complex subunit 17 family.</text>
</comment>
<comment type="function">
    <text evidence="5">Component of the Mediator complex, a coactivator involved in the regulated transcription of nearly all RNA polymerase II-dependent genes. Mediator functions as a bridge to convey information from gene-specific regulatory proteins to the basal RNA polymerase II transcription machinery. Mediator is recruited to promoters by direct interactions with regulatory proteins and serves as a scaffold for the assembly of a functional preinitiation complex with RNA polymerase II and the general transcription factors.</text>
</comment>
<dbReference type="InterPro" id="IPR046357">
    <property type="entry name" value="PPIase_dom_sf"/>
</dbReference>
<dbReference type="PANTHER" id="PTHR45779">
    <property type="entry name" value="PEPTIDYLPROLYL ISOMERASE"/>
    <property type="match status" value="1"/>
</dbReference>
<keyword evidence="3 4" id="KW-0413">Isomerase</keyword>
<dbReference type="PROSITE" id="PS50059">
    <property type="entry name" value="FKBP_PPIASE"/>
    <property type="match status" value="1"/>
</dbReference>
<evidence type="ECO:0000256" key="5">
    <source>
        <dbReference type="RuleBase" id="RU364140"/>
    </source>
</evidence>
<dbReference type="Pfam" id="PF10156">
    <property type="entry name" value="Med17"/>
    <property type="match status" value="1"/>
</dbReference>
<evidence type="ECO:0000256" key="4">
    <source>
        <dbReference type="PROSITE-ProRule" id="PRU00277"/>
    </source>
</evidence>
<evidence type="ECO:0000256" key="2">
    <source>
        <dbReference type="ARBA" id="ARBA00023110"/>
    </source>
</evidence>
<accession>A0AAF0E5G8</accession>
<comment type="subcellular location">
    <subcellularLocation>
        <location evidence="5">Nucleus</location>
    </subcellularLocation>
</comment>
<dbReference type="GO" id="GO:0003712">
    <property type="term" value="F:transcription coregulator activity"/>
    <property type="evidence" value="ECO:0007669"/>
    <property type="project" value="InterPro"/>
</dbReference>
<dbReference type="InterPro" id="IPR019313">
    <property type="entry name" value="Mediator_Med17"/>
</dbReference>
<dbReference type="GO" id="GO:0003755">
    <property type="term" value="F:peptidyl-prolyl cis-trans isomerase activity"/>
    <property type="evidence" value="ECO:0007669"/>
    <property type="project" value="UniProtKB-KW"/>
</dbReference>
<keyword evidence="5" id="KW-0805">Transcription regulation</keyword>